<evidence type="ECO:0000313" key="7">
    <source>
        <dbReference type="EMBL" id="KOS14634.1"/>
    </source>
</evidence>
<protein>
    <recommendedName>
        <fullName evidence="9">Sds3-like protein</fullName>
    </recommendedName>
</protein>
<dbReference type="GO" id="GO:0010468">
    <property type="term" value="P:regulation of gene expression"/>
    <property type="evidence" value="ECO:0007669"/>
    <property type="project" value="UniProtKB-ARBA"/>
</dbReference>
<organism evidence="7 8">
    <name type="scientific">Malassezia pachydermatis</name>
    <dbReference type="NCBI Taxonomy" id="77020"/>
    <lineage>
        <taxon>Eukaryota</taxon>
        <taxon>Fungi</taxon>
        <taxon>Dikarya</taxon>
        <taxon>Basidiomycota</taxon>
        <taxon>Ustilaginomycotina</taxon>
        <taxon>Malasseziomycetes</taxon>
        <taxon>Malasseziales</taxon>
        <taxon>Malasseziaceae</taxon>
        <taxon>Malassezia</taxon>
    </lineage>
</organism>
<evidence type="ECO:0000256" key="4">
    <source>
        <dbReference type="ARBA" id="ARBA00023163"/>
    </source>
</evidence>
<evidence type="ECO:0000256" key="3">
    <source>
        <dbReference type="ARBA" id="ARBA00023015"/>
    </source>
</evidence>
<feature type="region of interest" description="Disordered" evidence="6">
    <location>
        <begin position="126"/>
        <end position="161"/>
    </location>
</feature>
<feature type="region of interest" description="Disordered" evidence="6">
    <location>
        <begin position="405"/>
        <end position="431"/>
    </location>
</feature>
<evidence type="ECO:0000256" key="5">
    <source>
        <dbReference type="ARBA" id="ARBA00023242"/>
    </source>
</evidence>
<keyword evidence="2" id="KW-0678">Repressor</keyword>
<evidence type="ECO:0000256" key="1">
    <source>
        <dbReference type="ARBA" id="ARBA00004123"/>
    </source>
</evidence>
<evidence type="ECO:0008006" key="9">
    <source>
        <dbReference type="Google" id="ProtNLM"/>
    </source>
</evidence>
<dbReference type="OrthoDB" id="70376at2759"/>
<evidence type="ECO:0000256" key="6">
    <source>
        <dbReference type="SAM" id="MobiDB-lite"/>
    </source>
</evidence>
<keyword evidence="3" id="KW-0805">Transcription regulation</keyword>
<sequence length="472" mass="52274">MMPYEADYRPPLPPASEGGPGYYYNAPPMNMPPESSYYGPPPHGMAEAHGAYHNRMPEMPMHPASPPHMRYAHEPMEYMAMHNGPDLHRPPPPMPEDAMMPMEMGMSLPMGHGGMPEMMPMHHGGPMMPARRGPTSSHRTSSKRGPPSMAEPVSSKRDRKRKEILERLERTHWDDMENRDTIYQETYMGLASTYQALMMRPSMVREYAMEVADKAVNRTATLRANSLYHAFLLERSHHLYQAERGKVEDEARLAKRSTRDKLLAVIEERKRRLREERDGGDFASDFLLESTQRQSTRQLRNKSASVNAPATRLSRLLDDDDAMTGGRQGITQAVAYLLGWSELEVAVTIAAASAEGEDGMLLCKSADGTTTALPLQATLASQTSLLAGVNVNTNVAASKNKKKGAAAKVSAANGSERSGDDEDTSTPLLSSGGGRLRWDTAKCLAQLTSAKDIEIESDLININKIGTKRRRR</sequence>
<dbReference type="EMBL" id="LGAV01000003">
    <property type="protein sequence ID" value="KOS14634.1"/>
    <property type="molecule type" value="Genomic_DNA"/>
</dbReference>
<dbReference type="Pfam" id="PF08598">
    <property type="entry name" value="Sds3"/>
    <property type="match status" value="1"/>
</dbReference>
<dbReference type="Proteomes" id="UP000037751">
    <property type="component" value="Unassembled WGS sequence"/>
</dbReference>
<feature type="compositionally biased region" description="Low complexity" evidence="6">
    <location>
        <begin position="406"/>
        <end position="415"/>
    </location>
</feature>
<keyword evidence="8" id="KW-1185">Reference proteome</keyword>
<proteinExistence type="predicted"/>
<dbReference type="GeneID" id="28727044"/>
<evidence type="ECO:0000313" key="8">
    <source>
        <dbReference type="Proteomes" id="UP000037751"/>
    </source>
</evidence>
<dbReference type="AlphaFoldDB" id="A0A0M8MUK4"/>
<comment type="subcellular location">
    <subcellularLocation>
        <location evidence="1">Nucleus</location>
    </subcellularLocation>
</comment>
<name>A0A0M8MUK4_9BASI</name>
<dbReference type="VEuPathDB" id="FungiDB:Malapachy_0654"/>
<gene>
    <name evidence="7" type="ORF">Malapachy_0654</name>
</gene>
<keyword evidence="5" id="KW-0539">Nucleus</keyword>
<reference evidence="7 8" key="1">
    <citation type="submission" date="2015-07" db="EMBL/GenBank/DDBJ databases">
        <title>Draft Genome Sequence of Malassezia furfur CBS1878 and Malassezia pachydermatis CBS1879.</title>
        <authorList>
            <person name="Triana S."/>
            <person name="Ohm R."/>
            <person name="Gonzalez A."/>
            <person name="DeCock H."/>
            <person name="Restrepo S."/>
            <person name="Celis A."/>
        </authorList>
    </citation>
    <scope>NUCLEOTIDE SEQUENCE [LARGE SCALE GENOMIC DNA]</scope>
    <source>
        <strain evidence="7 8">CBS 1879</strain>
    </source>
</reference>
<evidence type="ECO:0000256" key="2">
    <source>
        <dbReference type="ARBA" id="ARBA00022491"/>
    </source>
</evidence>
<dbReference type="STRING" id="77020.A0A0M8MUK4"/>
<dbReference type="GO" id="GO:0005654">
    <property type="term" value="C:nucleoplasm"/>
    <property type="evidence" value="ECO:0007669"/>
    <property type="project" value="UniProtKB-ARBA"/>
</dbReference>
<keyword evidence="4" id="KW-0804">Transcription</keyword>
<dbReference type="SMART" id="SM01401">
    <property type="entry name" value="Sds3"/>
    <property type="match status" value="1"/>
</dbReference>
<dbReference type="RefSeq" id="XP_017992266.1">
    <property type="nucleotide sequence ID" value="XM_018135169.1"/>
</dbReference>
<dbReference type="InterPro" id="IPR013907">
    <property type="entry name" value="Sds3"/>
</dbReference>
<comment type="caution">
    <text evidence="7">The sequence shown here is derived from an EMBL/GenBank/DDBJ whole genome shotgun (WGS) entry which is preliminary data.</text>
</comment>
<accession>A0A0M8MUK4</accession>